<organism evidence="3 4">
    <name type="scientific">Globodera rostochiensis</name>
    <name type="common">Golden nematode worm</name>
    <name type="synonym">Heterodera rostochiensis</name>
    <dbReference type="NCBI Taxonomy" id="31243"/>
    <lineage>
        <taxon>Eukaryota</taxon>
        <taxon>Metazoa</taxon>
        <taxon>Ecdysozoa</taxon>
        <taxon>Nematoda</taxon>
        <taxon>Chromadorea</taxon>
        <taxon>Rhabditida</taxon>
        <taxon>Tylenchina</taxon>
        <taxon>Tylenchomorpha</taxon>
        <taxon>Tylenchoidea</taxon>
        <taxon>Heteroderidae</taxon>
        <taxon>Heteroderinae</taxon>
        <taxon>Globodera</taxon>
    </lineage>
</organism>
<evidence type="ECO:0000256" key="1">
    <source>
        <dbReference type="SAM" id="MobiDB-lite"/>
    </source>
</evidence>
<feature type="region of interest" description="Disordered" evidence="1">
    <location>
        <begin position="137"/>
        <end position="176"/>
    </location>
</feature>
<sequence>MSPFVFLLLFIGTLATVPTLVVGPLPIDNKYRVLPRASYYITVDFEGCDKVDLNTNERGKIKWDFSKQIVHSPNINESCKDENEESPVKVTIFVCNGKEKRILHQFKNYEKMLKNMRKNDGRLYEFFQIMFYNLPTQLMPEGDSDDDDDPPSNEEAEADTNGEQPEQQNDESEGDS</sequence>
<evidence type="ECO:0000256" key="2">
    <source>
        <dbReference type="SAM" id="SignalP"/>
    </source>
</evidence>
<proteinExistence type="predicted"/>
<accession>A0A914I0T0</accession>
<reference evidence="4" key="1">
    <citation type="submission" date="2022-11" db="UniProtKB">
        <authorList>
            <consortium name="WormBaseParasite"/>
        </authorList>
    </citation>
    <scope>IDENTIFICATION</scope>
</reference>
<feature type="chain" id="PRO_5037057077" evidence="2">
    <location>
        <begin position="16"/>
        <end position="176"/>
    </location>
</feature>
<evidence type="ECO:0000313" key="3">
    <source>
        <dbReference type="Proteomes" id="UP000887572"/>
    </source>
</evidence>
<protein>
    <submittedName>
        <fullName evidence="4">Uncharacterized protein</fullName>
    </submittedName>
</protein>
<feature type="signal peptide" evidence="2">
    <location>
        <begin position="1"/>
        <end position="15"/>
    </location>
</feature>
<dbReference type="AlphaFoldDB" id="A0A914I0T0"/>
<name>A0A914I0T0_GLORO</name>
<keyword evidence="3" id="KW-1185">Reference proteome</keyword>
<keyword evidence="2" id="KW-0732">Signal</keyword>
<evidence type="ECO:0000313" key="4">
    <source>
        <dbReference type="WBParaSite" id="Gr19_v10_g5553.t1"/>
    </source>
</evidence>
<feature type="compositionally biased region" description="Acidic residues" evidence="1">
    <location>
        <begin position="142"/>
        <end position="160"/>
    </location>
</feature>
<dbReference type="WBParaSite" id="Gr19_v10_g5553.t1">
    <property type="protein sequence ID" value="Gr19_v10_g5553.t1"/>
    <property type="gene ID" value="Gr19_v10_g5553"/>
</dbReference>
<dbReference type="Proteomes" id="UP000887572">
    <property type="component" value="Unplaced"/>
</dbReference>